<dbReference type="GO" id="GO:0007157">
    <property type="term" value="P:heterophilic cell-cell adhesion via plasma membrane cell adhesion molecules"/>
    <property type="evidence" value="ECO:0007669"/>
    <property type="project" value="UniProtKB-ARBA"/>
</dbReference>
<dbReference type="InterPro" id="IPR028994">
    <property type="entry name" value="Integrin_alpha_N"/>
</dbReference>
<evidence type="ECO:0000256" key="11">
    <source>
        <dbReference type="ARBA" id="ARBA00023180"/>
    </source>
</evidence>
<dbReference type="Gene3D" id="1.20.5.930">
    <property type="entry name" value="Bicelle-embedded integrin alpha(iib) transmembrane segment"/>
    <property type="match status" value="1"/>
</dbReference>
<dbReference type="Pfam" id="PF01839">
    <property type="entry name" value="FG-GAP"/>
    <property type="match status" value="1"/>
</dbReference>
<feature type="chain" id="PRO_5043112985" description="Integrin alpha second immunoglobulin-like domain-containing protein" evidence="13">
    <location>
        <begin position="22"/>
        <end position="959"/>
    </location>
</feature>
<feature type="domain" description="Integrin alpha second immunoglobulin-like" evidence="14">
    <location>
        <begin position="572"/>
        <end position="705"/>
    </location>
</feature>
<gene>
    <name evidence="15" type="ORF">NQ315_006935</name>
</gene>
<dbReference type="GO" id="GO:0033627">
    <property type="term" value="P:cell adhesion mediated by integrin"/>
    <property type="evidence" value="ECO:0007669"/>
    <property type="project" value="TreeGrafter"/>
</dbReference>
<keyword evidence="5" id="KW-0677">Repeat</keyword>
<dbReference type="AlphaFoldDB" id="A0AAV8WC34"/>
<reference evidence="15 16" key="1">
    <citation type="journal article" date="2023" name="Insect Mol. Biol.">
        <title>Genome sequencing provides insights into the evolution of gene families encoding plant cell wall-degrading enzymes in longhorned beetles.</title>
        <authorList>
            <person name="Shin N.R."/>
            <person name="Okamura Y."/>
            <person name="Kirsch R."/>
            <person name="Pauchet Y."/>
        </authorList>
    </citation>
    <scope>NUCLEOTIDE SEQUENCE [LARGE SCALE GENOMIC DNA]</scope>
    <source>
        <strain evidence="15">EAD_L_NR</strain>
    </source>
</reference>
<sequence>MRQHILLLLLFLWIYARSAWCFNFDIKGVEEIHLKGGSSSYFGYALLMQKGTANFRPIVIVGAPGQGSEHLGGSVYSCIEEGQCVKYNIVANNDNSFNGNFLGSVLKGAYRVGTSFITCAPRRAKAIRGIKYTHNFLLGSCFIKYNSSSYATPQDFTINPIEKEEPITSIHSLNLSYYDYGFGQAGFDLHYMPDSSTLLLGAPGVKNWNGISMTGKITNLKKWSKIPERQAPAFQDNYSYVGYKVTSAKMGTQTLWYLLGSPRGSNLLGCVKIYTPNGHLVTTLTGEEFGSYYGSALLAVDTDNDGLDDIFVGAPTGAGASWDEGYVYFYGTVESKLKSYVKLVGGKKTGARFGTSIVSLGDIDLDSYVDVAISAPNEDDGVGAVYIYRGGKTGINQVYSQRLSPLDFPGRFGSVRGFGQGLSNGVDIDENGHNDLAVGAYRSNQVFVIKTLNVIDYILLLEPNVTSVSSNDMNVKFCLFYDQRSPAKDLKSLQFKIYLQFDYRVQGEKSFEYVWNMTLATPRCDSIDVSVQQRFSDITPLRVLLKSEILRPNIIGRGTDQIEKLIPFIHECGDDNVCQTQISVKAAASLQEIVHGLDKEMAVVVVVENVREPGYGCKLHMNFSNVLELRDTKDCDLENTTYVCPLPEKLYKTEKEIPLKFDIKLRKPNVRQAELNFEVTCLGNNLSPEESRVGLTLKVILKNSPHIQASSTPSNLLLDADALEDTIEATHIFTVGNAGPSPFKQDVLFTTPHIKEGDTDIFEYEATGYLNGIETQCKPIKVNFAIDVTYNVSALLTESTNKTIVVDSSAENVDCSRALYCFGDDFDYLYRPTEILEYKVKVTAKTKLLASHYKNDLLKKSILALITSASIASTDLQAQAVTTIFMSKDNRVPLWVYILAGALGIILLALLIFLLYKCHFFDRNYRDKLNDEKLMEQKMDDNMVNLQNVDLNDLPENYN</sequence>
<evidence type="ECO:0000256" key="1">
    <source>
        <dbReference type="ARBA" id="ARBA00004479"/>
    </source>
</evidence>
<keyword evidence="10 13" id="KW-0675">Receptor</keyword>
<dbReference type="PROSITE" id="PS51470">
    <property type="entry name" value="FG_GAP"/>
    <property type="match status" value="3"/>
</dbReference>
<keyword evidence="3 13" id="KW-0812">Transmembrane</keyword>
<keyword evidence="11" id="KW-0325">Glycoprotein</keyword>
<dbReference type="SUPFAM" id="SSF69179">
    <property type="entry name" value="Integrin domains"/>
    <property type="match status" value="1"/>
</dbReference>
<evidence type="ECO:0000256" key="6">
    <source>
        <dbReference type="ARBA" id="ARBA00022889"/>
    </source>
</evidence>
<dbReference type="SMART" id="SM00191">
    <property type="entry name" value="Int_alpha"/>
    <property type="match status" value="4"/>
</dbReference>
<comment type="subcellular location">
    <subcellularLocation>
        <location evidence="1 13">Membrane</location>
        <topology evidence="1 13">Single-pass type I membrane protein</topology>
    </subcellularLocation>
</comment>
<dbReference type="GO" id="GO:0005178">
    <property type="term" value="F:integrin binding"/>
    <property type="evidence" value="ECO:0007669"/>
    <property type="project" value="TreeGrafter"/>
</dbReference>
<keyword evidence="7 13" id="KW-1133">Transmembrane helix</keyword>
<dbReference type="PANTHER" id="PTHR23220">
    <property type="entry name" value="INTEGRIN ALPHA"/>
    <property type="match status" value="1"/>
</dbReference>
<evidence type="ECO:0000256" key="4">
    <source>
        <dbReference type="ARBA" id="ARBA00022729"/>
    </source>
</evidence>
<evidence type="ECO:0000256" key="9">
    <source>
        <dbReference type="ARBA" id="ARBA00023136"/>
    </source>
</evidence>
<evidence type="ECO:0000256" key="3">
    <source>
        <dbReference type="ARBA" id="ARBA00022692"/>
    </source>
</evidence>
<protein>
    <recommendedName>
        <fullName evidence="14">Integrin alpha second immunoglobulin-like domain-containing protein</fullName>
    </recommendedName>
</protein>
<feature type="signal peptide" evidence="13">
    <location>
        <begin position="1"/>
        <end position="21"/>
    </location>
</feature>
<keyword evidence="9 13" id="KW-0472">Membrane</keyword>
<dbReference type="GO" id="GO:0009897">
    <property type="term" value="C:external side of plasma membrane"/>
    <property type="evidence" value="ECO:0007669"/>
    <property type="project" value="TreeGrafter"/>
</dbReference>
<dbReference type="Proteomes" id="UP001159042">
    <property type="component" value="Unassembled WGS sequence"/>
</dbReference>
<keyword evidence="8 13" id="KW-0401">Integrin</keyword>
<dbReference type="InterPro" id="IPR032695">
    <property type="entry name" value="Integrin_dom_sf"/>
</dbReference>
<organism evidence="15 16">
    <name type="scientific">Exocentrus adspersus</name>
    <dbReference type="NCBI Taxonomy" id="1586481"/>
    <lineage>
        <taxon>Eukaryota</taxon>
        <taxon>Metazoa</taxon>
        <taxon>Ecdysozoa</taxon>
        <taxon>Arthropoda</taxon>
        <taxon>Hexapoda</taxon>
        <taxon>Insecta</taxon>
        <taxon>Pterygota</taxon>
        <taxon>Neoptera</taxon>
        <taxon>Endopterygota</taxon>
        <taxon>Coleoptera</taxon>
        <taxon>Polyphaga</taxon>
        <taxon>Cucujiformia</taxon>
        <taxon>Chrysomeloidea</taxon>
        <taxon>Cerambycidae</taxon>
        <taxon>Lamiinae</taxon>
        <taxon>Acanthocinini</taxon>
        <taxon>Exocentrus</taxon>
    </lineage>
</organism>
<evidence type="ECO:0000256" key="5">
    <source>
        <dbReference type="ARBA" id="ARBA00022737"/>
    </source>
</evidence>
<feature type="repeat" description="FG-GAP" evidence="12">
    <location>
        <begin position="27"/>
        <end position="87"/>
    </location>
</feature>
<dbReference type="PRINTS" id="PR01185">
    <property type="entry name" value="INTEGRINA"/>
</dbReference>
<evidence type="ECO:0000256" key="2">
    <source>
        <dbReference type="ARBA" id="ARBA00008054"/>
    </source>
</evidence>
<keyword evidence="4 13" id="KW-0732">Signal</keyword>
<keyword evidence="16" id="KW-1185">Reference proteome</keyword>
<evidence type="ECO:0000256" key="10">
    <source>
        <dbReference type="ARBA" id="ARBA00023170"/>
    </source>
</evidence>
<evidence type="ECO:0000259" key="14">
    <source>
        <dbReference type="Pfam" id="PF20805"/>
    </source>
</evidence>
<dbReference type="Gene3D" id="2.130.10.130">
    <property type="entry name" value="Integrin alpha, N-terminal"/>
    <property type="match status" value="1"/>
</dbReference>
<dbReference type="InterPro" id="IPR013517">
    <property type="entry name" value="FG-GAP"/>
</dbReference>
<dbReference type="InterPro" id="IPR048285">
    <property type="entry name" value="Integrin_alpha_Ig-like_2"/>
</dbReference>
<dbReference type="EMBL" id="JANEYG010000003">
    <property type="protein sequence ID" value="KAJ8924151.1"/>
    <property type="molecule type" value="Genomic_DNA"/>
</dbReference>
<proteinExistence type="inferred from homology"/>
<accession>A0AAV8WC34</accession>
<evidence type="ECO:0000313" key="16">
    <source>
        <dbReference type="Proteomes" id="UP001159042"/>
    </source>
</evidence>
<evidence type="ECO:0000256" key="13">
    <source>
        <dbReference type="RuleBase" id="RU003762"/>
    </source>
</evidence>
<dbReference type="Pfam" id="PF20805">
    <property type="entry name" value="Integrin_A_Ig_2"/>
    <property type="match status" value="1"/>
</dbReference>
<dbReference type="GO" id="GO:0008305">
    <property type="term" value="C:integrin complex"/>
    <property type="evidence" value="ECO:0007669"/>
    <property type="project" value="InterPro"/>
</dbReference>
<keyword evidence="6 13" id="KW-0130">Cell adhesion</keyword>
<dbReference type="GO" id="GO:0007229">
    <property type="term" value="P:integrin-mediated signaling pathway"/>
    <property type="evidence" value="ECO:0007669"/>
    <property type="project" value="UniProtKB-KW"/>
</dbReference>
<feature type="repeat" description="FG-GAP" evidence="12">
    <location>
        <begin position="279"/>
        <end position="338"/>
    </location>
</feature>
<comment type="similarity">
    <text evidence="2 13">Belongs to the integrin alpha chain family.</text>
</comment>
<dbReference type="PANTHER" id="PTHR23220:SF83">
    <property type="entry name" value="INTEGRIN ALPHA-PS3-RELATED"/>
    <property type="match status" value="1"/>
</dbReference>
<comment type="caution">
    <text evidence="15">The sequence shown here is derived from an EMBL/GenBank/DDBJ whole genome shotgun (WGS) entry which is preliminary data.</text>
</comment>
<evidence type="ECO:0000256" key="12">
    <source>
        <dbReference type="PROSITE-ProRule" id="PRU00803"/>
    </source>
</evidence>
<evidence type="ECO:0000256" key="8">
    <source>
        <dbReference type="ARBA" id="ARBA00023037"/>
    </source>
</evidence>
<dbReference type="InterPro" id="IPR013519">
    <property type="entry name" value="Int_alpha_beta-p"/>
</dbReference>
<feature type="transmembrane region" description="Helical" evidence="13">
    <location>
        <begin position="894"/>
        <end position="916"/>
    </location>
</feature>
<feature type="repeat" description="FG-GAP" evidence="12">
    <location>
        <begin position="339"/>
        <end position="397"/>
    </location>
</feature>
<name>A0AAV8WC34_9CUCU</name>
<evidence type="ECO:0000313" key="15">
    <source>
        <dbReference type="EMBL" id="KAJ8924151.1"/>
    </source>
</evidence>
<dbReference type="InterPro" id="IPR000413">
    <property type="entry name" value="Integrin_alpha"/>
</dbReference>
<dbReference type="GO" id="GO:0007160">
    <property type="term" value="P:cell-matrix adhesion"/>
    <property type="evidence" value="ECO:0007669"/>
    <property type="project" value="TreeGrafter"/>
</dbReference>
<dbReference type="SUPFAM" id="SSF69318">
    <property type="entry name" value="Integrin alpha N-terminal domain"/>
    <property type="match status" value="1"/>
</dbReference>
<dbReference type="Gene3D" id="2.60.40.1510">
    <property type="entry name" value="ntegrin, alpha v. Chain A, domain 3"/>
    <property type="match status" value="1"/>
</dbReference>
<evidence type="ECO:0000256" key="7">
    <source>
        <dbReference type="ARBA" id="ARBA00022989"/>
    </source>
</evidence>